<dbReference type="SFLD" id="SFLDG01140">
    <property type="entry name" value="C2.B:_Phosphomannomutase_and_P"/>
    <property type="match status" value="1"/>
</dbReference>
<dbReference type="Pfam" id="PF08282">
    <property type="entry name" value="Hydrolase_3"/>
    <property type="match status" value="1"/>
</dbReference>
<name>A0ABW5JXP1_9FLAO</name>
<dbReference type="InterPro" id="IPR023214">
    <property type="entry name" value="HAD_sf"/>
</dbReference>
<keyword evidence="2" id="KW-1185">Reference proteome</keyword>
<evidence type="ECO:0000313" key="1">
    <source>
        <dbReference type="EMBL" id="MFD2536293.1"/>
    </source>
</evidence>
<dbReference type="NCBIfam" id="TIGR00099">
    <property type="entry name" value="Cof-subfamily"/>
    <property type="match status" value="1"/>
</dbReference>
<dbReference type="SFLD" id="SFLDG01144">
    <property type="entry name" value="C2.B.4:_PGP_Like"/>
    <property type="match status" value="1"/>
</dbReference>
<dbReference type="InterPro" id="IPR006379">
    <property type="entry name" value="HAD-SF_hydro_IIB"/>
</dbReference>
<dbReference type="SFLD" id="SFLDS00003">
    <property type="entry name" value="Haloacid_Dehalogenase"/>
    <property type="match status" value="1"/>
</dbReference>
<dbReference type="NCBIfam" id="TIGR01484">
    <property type="entry name" value="HAD-SF-IIB"/>
    <property type="match status" value="1"/>
</dbReference>
<dbReference type="EC" id="3.1.3.-" evidence="1"/>
<comment type="caution">
    <text evidence="1">The sequence shown here is derived from an EMBL/GenBank/DDBJ whole genome shotgun (WGS) entry which is preliminary data.</text>
</comment>
<dbReference type="CDD" id="cd07518">
    <property type="entry name" value="HAD_YbiV-Like"/>
    <property type="match status" value="1"/>
</dbReference>
<dbReference type="InterPro" id="IPR000150">
    <property type="entry name" value="Cof"/>
</dbReference>
<keyword evidence="1" id="KW-0378">Hydrolase</keyword>
<proteinExistence type="predicted"/>
<dbReference type="SUPFAM" id="SSF56784">
    <property type="entry name" value="HAD-like"/>
    <property type="match status" value="1"/>
</dbReference>
<dbReference type="PANTHER" id="PTHR10000:SF8">
    <property type="entry name" value="HAD SUPERFAMILY HYDROLASE-LIKE, TYPE 3"/>
    <property type="match status" value="1"/>
</dbReference>
<dbReference type="Proteomes" id="UP001597441">
    <property type="component" value="Unassembled WGS sequence"/>
</dbReference>
<gene>
    <name evidence="1" type="ORF">ACFSQS_14355</name>
</gene>
<dbReference type="GO" id="GO:0016787">
    <property type="term" value="F:hydrolase activity"/>
    <property type="evidence" value="ECO:0007669"/>
    <property type="project" value="UniProtKB-KW"/>
</dbReference>
<accession>A0ABW5JXP1</accession>
<dbReference type="RefSeq" id="WP_388020461.1">
    <property type="nucleotide sequence ID" value="NZ_JBHUDT010000007.1"/>
</dbReference>
<evidence type="ECO:0000313" key="2">
    <source>
        <dbReference type="Proteomes" id="UP001597441"/>
    </source>
</evidence>
<organism evidence="1 2">
    <name type="scientific">Gelatiniphilus marinus</name>
    <dbReference type="NCBI Taxonomy" id="1759464"/>
    <lineage>
        <taxon>Bacteria</taxon>
        <taxon>Pseudomonadati</taxon>
        <taxon>Bacteroidota</taxon>
        <taxon>Flavobacteriia</taxon>
        <taxon>Flavobacteriales</taxon>
        <taxon>Flavobacteriaceae</taxon>
        <taxon>Gelatiniphilus</taxon>
    </lineage>
</organism>
<dbReference type="PROSITE" id="PS01228">
    <property type="entry name" value="COF_1"/>
    <property type="match status" value="1"/>
</dbReference>
<reference evidence="2" key="1">
    <citation type="journal article" date="2019" name="Int. J. Syst. Evol. Microbiol.">
        <title>The Global Catalogue of Microorganisms (GCM) 10K type strain sequencing project: providing services to taxonomists for standard genome sequencing and annotation.</title>
        <authorList>
            <consortium name="The Broad Institute Genomics Platform"/>
            <consortium name="The Broad Institute Genome Sequencing Center for Infectious Disease"/>
            <person name="Wu L."/>
            <person name="Ma J."/>
        </authorList>
    </citation>
    <scope>NUCLEOTIDE SEQUENCE [LARGE SCALE GENOMIC DNA]</scope>
    <source>
        <strain evidence="2">KCTC 42903</strain>
    </source>
</reference>
<dbReference type="Gene3D" id="3.30.1240.10">
    <property type="match status" value="1"/>
</dbReference>
<dbReference type="EMBL" id="JBHULK010000007">
    <property type="protein sequence ID" value="MFD2536293.1"/>
    <property type="molecule type" value="Genomic_DNA"/>
</dbReference>
<dbReference type="PANTHER" id="PTHR10000">
    <property type="entry name" value="PHOSPHOSERINE PHOSPHATASE"/>
    <property type="match status" value="1"/>
</dbReference>
<dbReference type="Gene3D" id="3.40.50.1000">
    <property type="entry name" value="HAD superfamily/HAD-like"/>
    <property type="match status" value="1"/>
</dbReference>
<protein>
    <submittedName>
        <fullName evidence="1">HAD family hydrolase</fullName>
        <ecNumber evidence="1">3.1.3.-</ecNumber>
    </submittedName>
</protein>
<dbReference type="InterPro" id="IPR036412">
    <property type="entry name" value="HAD-like_sf"/>
</dbReference>
<sequence length="266" mass="30645">MDFSGVKLVVSDMDGTLLNNKNEVSKRFLNQFIELKKRNIHFVAASGRQYHSILYKLNSIKSEISIIAENGGVLQHNNQTQVLLKLSNQDILKSVKLLREIEGSYIVLCGMKSAYIETNDSKFISKLKIYYTSYEIVEDLTMVQNDQFLKISVYHFNSSETNLLPRVNDLKDKLKVTVPGKNWLDITHNKSNKGYALRLIQKELNISKNETMVFGDYNNDLEMLELCYFSFAMENAHPDVKKIARFETKSNDDEGVENILEKLLKE</sequence>